<dbReference type="SMART" id="SM00448">
    <property type="entry name" value="REC"/>
    <property type="match status" value="1"/>
</dbReference>
<protein>
    <submittedName>
        <fullName evidence="6">Response regulator</fullName>
    </submittedName>
</protein>
<dbReference type="Pfam" id="PF01627">
    <property type="entry name" value="Hpt"/>
    <property type="match status" value="1"/>
</dbReference>
<keyword evidence="1 3" id="KW-0597">Phosphoprotein</keyword>
<accession>A0A4P6HSJ4</accession>
<gene>
    <name evidence="6" type="ORF">C3Y92_14455</name>
</gene>
<reference evidence="6 7" key="1">
    <citation type="submission" date="2018-02" db="EMBL/GenBank/DDBJ databases">
        <title>Genome sequence of Desulfovibrio carbinolicus DSM 3852.</title>
        <authorList>
            <person name="Wilbanks E."/>
            <person name="Skennerton C.T."/>
            <person name="Orphan V.J."/>
        </authorList>
    </citation>
    <scope>NUCLEOTIDE SEQUENCE [LARGE SCALE GENOMIC DNA]</scope>
    <source>
        <strain evidence="6 7">DSM 3852</strain>
    </source>
</reference>
<dbReference type="RefSeq" id="WP_129353776.1">
    <property type="nucleotide sequence ID" value="NZ_CP026538.1"/>
</dbReference>
<evidence type="ECO:0000256" key="1">
    <source>
        <dbReference type="ARBA" id="ARBA00022553"/>
    </source>
</evidence>
<dbReference type="AlphaFoldDB" id="A0A4P6HSJ4"/>
<dbReference type="Gene3D" id="3.40.50.2300">
    <property type="match status" value="1"/>
</dbReference>
<dbReference type="EMBL" id="CP026538">
    <property type="protein sequence ID" value="QAZ68358.1"/>
    <property type="molecule type" value="Genomic_DNA"/>
</dbReference>
<dbReference type="PROSITE" id="PS50894">
    <property type="entry name" value="HPT"/>
    <property type="match status" value="1"/>
</dbReference>
<dbReference type="SUPFAM" id="SSF52172">
    <property type="entry name" value="CheY-like"/>
    <property type="match status" value="1"/>
</dbReference>
<dbReference type="SUPFAM" id="SSF47226">
    <property type="entry name" value="Histidine-containing phosphotransfer domain, HPT domain"/>
    <property type="match status" value="1"/>
</dbReference>
<evidence type="ECO:0000259" key="4">
    <source>
        <dbReference type="PROSITE" id="PS50110"/>
    </source>
</evidence>
<name>A0A4P6HSJ4_9BACT</name>
<feature type="modified residue" description="4-aspartylphosphate" evidence="3">
    <location>
        <position position="63"/>
    </location>
</feature>
<sequence length="262" mass="27389">MDDSNPLPILPQLTVLVVDDNDVNRMYMLHLLRKSGHKPLAAADGGQALALAASQAVDCILMDVQLPDMDGLAVTRAIRDGQCTPANPPDVPILALTAFALQGDRERCLAAGMDDHVAKPVRGRDLLLAMARVIEGRAGRPAQPPQPAQSPAVLDLSEFSHKGNLEFAAELLALFVELAEPKGRELAKAVKGGDVAAASGLAHDLAGMAGPLRAEALGQAMRALLAACQTGDAEVCRQSHPQAETALAAVLAAARAHPLRNI</sequence>
<dbReference type="GO" id="GO:0000160">
    <property type="term" value="P:phosphorelay signal transduction system"/>
    <property type="evidence" value="ECO:0007669"/>
    <property type="project" value="InterPro"/>
</dbReference>
<feature type="modified residue" description="Phosphohistidine" evidence="2">
    <location>
        <position position="203"/>
    </location>
</feature>
<dbReference type="Gene3D" id="1.20.120.160">
    <property type="entry name" value="HPT domain"/>
    <property type="match status" value="1"/>
</dbReference>
<dbReference type="PANTHER" id="PTHR45339">
    <property type="entry name" value="HYBRID SIGNAL TRANSDUCTION HISTIDINE KINASE J"/>
    <property type="match status" value="1"/>
</dbReference>
<dbReference type="GO" id="GO:0005524">
    <property type="term" value="F:ATP binding"/>
    <property type="evidence" value="ECO:0007669"/>
    <property type="project" value="UniProtKB-KW"/>
</dbReference>
<proteinExistence type="predicted"/>
<dbReference type="InterPro" id="IPR036641">
    <property type="entry name" value="HPT_dom_sf"/>
</dbReference>
<dbReference type="InterPro" id="IPR011006">
    <property type="entry name" value="CheY-like_superfamily"/>
</dbReference>
<dbReference type="CDD" id="cd17546">
    <property type="entry name" value="REC_hyHK_CKI1_RcsC-like"/>
    <property type="match status" value="1"/>
</dbReference>
<dbReference type="Proteomes" id="UP000293296">
    <property type="component" value="Chromosome"/>
</dbReference>
<feature type="domain" description="Response regulatory" evidence="4">
    <location>
        <begin position="14"/>
        <end position="134"/>
    </location>
</feature>
<dbReference type="GO" id="GO:0005886">
    <property type="term" value="C:plasma membrane"/>
    <property type="evidence" value="ECO:0007669"/>
    <property type="project" value="UniProtKB-SubCell"/>
</dbReference>
<evidence type="ECO:0000313" key="6">
    <source>
        <dbReference type="EMBL" id="QAZ68358.1"/>
    </source>
</evidence>
<dbReference type="InterPro" id="IPR008207">
    <property type="entry name" value="Sig_transdc_His_kin_Hpt_dom"/>
</dbReference>
<dbReference type="OrthoDB" id="9816343at2"/>
<dbReference type="PANTHER" id="PTHR45339:SF3">
    <property type="entry name" value="HISTIDINE KINASE"/>
    <property type="match status" value="1"/>
</dbReference>
<dbReference type="GO" id="GO:0004672">
    <property type="term" value="F:protein kinase activity"/>
    <property type="evidence" value="ECO:0007669"/>
    <property type="project" value="UniProtKB-ARBA"/>
</dbReference>
<dbReference type="PROSITE" id="PS50110">
    <property type="entry name" value="RESPONSE_REGULATORY"/>
    <property type="match status" value="1"/>
</dbReference>
<dbReference type="KEGG" id="dcb:C3Y92_14455"/>
<evidence type="ECO:0000256" key="2">
    <source>
        <dbReference type="PROSITE-ProRule" id="PRU00110"/>
    </source>
</evidence>
<keyword evidence="7" id="KW-1185">Reference proteome</keyword>
<evidence type="ECO:0000256" key="3">
    <source>
        <dbReference type="PROSITE-ProRule" id="PRU00169"/>
    </source>
</evidence>
<organism evidence="6 7">
    <name type="scientific">Solidesulfovibrio carbinolicus</name>
    <dbReference type="NCBI Taxonomy" id="296842"/>
    <lineage>
        <taxon>Bacteria</taxon>
        <taxon>Pseudomonadati</taxon>
        <taxon>Thermodesulfobacteriota</taxon>
        <taxon>Desulfovibrionia</taxon>
        <taxon>Desulfovibrionales</taxon>
        <taxon>Desulfovibrionaceae</taxon>
        <taxon>Solidesulfovibrio</taxon>
    </lineage>
</organism>
<evidence type="ECO:0000259" key="5">
    <source>
        <dbReference type="PROSITE" id="PS50894"/>
    </source>
</evidence>
<evidence type="ECO:0000313" key="7">
    <source>
        <dbReference type="Proteomes" id="UP000293296"/>
    </source>
</evidence>
<dbReference type="Pfam" id="PF00072">
    <property type="entry name" value="Response_reg"/>
    <property type="match status" value="1"/>
</dbReference>
<dbReference type="InterPro" id="IPR001789">
    <property type="entry name" value="Sig_transdc_resp-reg_receiver"/>
</dbReference>
<feature type="domain" description="HPt" evidence="5">
    <location>
        <begin position="164"/>
        <end position="262"/>
    </location>
</feature>